<dbReference type="Gene3D" id="2.30.30.190">
    <property type="entry name" value="CAP Gly-rich-like domain"/>
    <property type="match status" value="1"/>
</dbReference>
<feature type="domain" description="CAP-Gly" evidence="2">
    <location>
        <begin position="94"/>
        <end position="165"/>
    </location>
</feature>
<feature type="compositionally biased region" description="Basic and acidic residues" evidence="1">
    <location>
        <begin position="10"/>
        <end position="27"/>
    </location>
</feature>
<dbReference type="SMART" id="SM01052">
    <property type="entry name" value="CAP_GLY"/>
    <property type="match status" value="1"/>
</dbReference>
<organism evidence="3 4">
    <name type="scientific">Ramazzottius varieornatus</name>
    <name type="common">Water bear</name>
    <name type="synonym">Tardigrade</name>
    <dbReference type="NCBI Taxonomy" id="947166"/>
    <lineage>
        <taxon>Eukaryota</taxon>
        <taxon>Metazoa</taxon>
        <taxon>Ecdysozoa</taxon>
        <taxon>Tardigrada</taxon>
        <taxon>Eutardigrada</taxon>
        <taxon>Parachela</taxon>
        <taxon>Hypsibioidea</taxon>
        <taxon>Ramazzottiidae</taxon>
        <taxon>Ramazzottius</taxon>
    </lineage>
</organism>
<dbReference type="AlphaFoldDB" id="A0A1D1VUL6"/>
<dbReference type="InterPro" id="IPR000938">
    <property type="entry name" value="CAP-Gly_domain"/>
</dbReference>
<accession>A0A1D1VUL6</accession>
<reference evidence="3 4" key="1">
    <citation type="journal article" date="2016" name="Nat. Commun.">
        <title>Extremotolerant tardigrade genome and improved radiotolerance of human cultured cells by tardigrade-unique protein.</title>
        <authorList>
            <person name="Hashimoto T."/>
            <person name="Horikawa D.D."/>
            <person name="Saito Y."/>
            <person name="Kuwahara H."/>
            <person name="Kozuka-Hata H."/>
            <person name="Shin-I T."/>
            <person name="Minakuchi Y."/>
            <person name="Ohishi K."/>
            <person name="Motoyama A."/>
            <person name="Aizu T."/>
            <person name="Enomoto A."/>
            <person name="Kondo K."/>
            <person name="Tanaka S."/>
            <person name="Hara Y."/>
            <person name="Koshikawa S."/>
            <person name="Sagara H."/>
            <person name="Miura T."/>
            <person name="Yokobori S."/>
            <person name="Miyagawa K."/>
            <person name="Suzuki Y."/>
            <person name="Kubo T."/>
            <person name="Oyama M."/>
            <person name="Kohara Y."/>
            <person name="Fujiyama A."/>
            <person name="Arakawa K."/>
            <person name="Katayama T."/>
            <person name="Toyoda A."/>
            <person name="Kunieda T."/>
        </authorList>
    </citation>
    <scope>NUCLEOTIDE SEQUENCE [LARGE SCALE GENOMIC DNA]</scope>
    <source>
        <strain evidence="3 4">YOKOZUNA-1</strain>
    </source>
</reference>
<proteinExistence type="predicted"/>
<feature type="region of interest" description="Disordered" evidence="1">
    <location>
        <begin position="1"/>
        <end position="34"/>
    </location>
</feature>
<name>A0A1D1VUL6_RAMVA</name>
<keyword evidence="4" id="KW-1185">Reference proteome</keyword>
<evidence type="ECO:0000259" key="2">
    <source>
        <dbReference type="SMART" id="SM01052"/>
    </source>
</evidence>
<dbReference type="Proteomes" id="UP000186922">
    <property type="component" value="Unassembled WGS sequence"/>
</dbReference>
<gene>
    <name evidence="3" type="primary">RvY_15355-1</name>
    <name evidence="3" type="synonym">RvY_15355.1</name>
    <name evidence="3" type="ORF">RvY_15355</name>
</gene>
<dbReference type="SUPFAM" id="SSF74924">
    <property type="entry name" value="Cap-Gly domain"/>
    <property type="match status" value="1"/>
</dbReference>
<dbReference type="STRING" id="947166.A0A1D1VUL6"/>
<evidence type="ECO:0000313" key="3">
    <source>
        <dbReference type="EMBL" id="GAV05185.1"/>
    </source>
</evidence>
<evidence type="ECO:0000313" key="4">
    <source>
        <dbReference type="Proteomes" id="UP000186922"/>
    </source>
</evidence>
<protein>
    <recommendedName>
        <fullName evidence="2">CAP-Gly domain-containing protein</fullName>
    </recommendedName>
</protein>
<dbReference type="EMBL" id="BDGG01000012">
    <property type="protein sequence ID" value="GAV05185.1"/>
    <property type="molecule type" value="Genomic_DNA"/>
</dbReference>
<evidence type="ECO:0000256" key="1">
    <source>
        <dbReference type="SAM" id="MobiDB-lite"/>
    </source>
</evidence>
<sequence>MQQSWLSPRPEPRCTRSRPSREFDNVETRPILRPRSPSQVQINVELPGPEPILDVSFNMDLDSSIVCRKSPEDEGWQSSLPLSTFEADKLDVKWGDKVFFYAITGDRLSGKVRWIGTFASKDKWSIHAGLELDVPLGYGNGSFHSTQLFWTKPDYACFVPLDFLTERQPSLSAKIPSKLKGRISVGRSSLTSALLTFASTSKFFLDDDYVGVAPTPFRLQCVVCYAEDVSRIFLL</sequence>
<dbReference type="Pfam" id="PF01302">
    <property type="entry name" value="CAP_GLY"/>
    <property type="match status" value="1"/>
</dbReference>
<comment type="caution">
    <text evidence="3">The sequence shown here is derived from an EMBL/GenBank/DDBJ whole genome shotgun (WGS) entry which is preliminary data.</text>
</comment>
<dbReference type="InterPro" id="IPR036859">
    <property type="entry name" value="CAP-Gly_dom_sf"/>
</dbReference>